<keyword evidence="8" id="KW-0769">Symport</keyword>
<evidence type="ECO:0000256" key="17">
    <source>
        <dbReference type="SAM" id="Phobius"/>
    </source>
</evidence>
<dbReference type="Pfam" id="PF00474">
    <property type="entry name" value="SSF"/>
    <property type="match status" value="1"/>
</dbReference>
<evidence type="ECO:0000256" key="18">
    <source>
        <dbReference type="SAM" id="SignalP"/>
    </source>
</evidence>
<keyword evidence="13" id="KW-0739">Sodium transport</keyword>
<feature type="transmembrane region" description="Helical" evidence="17">
    <location>
        <begin position="477"/>
        <end position="500"/>
    </location>
</feature>
<dbReference type="PROSITE" id="PS00456">
    <property type="entry name" value="NA_SOLUT_SYMP_1"/>
    <property type="match status" value="1"/>
</dbReference>
<feature type="transmembrane region" description="Helical" evidence="17">
    <location>
        <begin position="366"/>
        <end position="395"/>
    </location>
</feature>
<name>A0A7Y9QXL3_9BURK</name>
<dbReference type="GO" id="GO:0015123">
    <property type="term" value="F:acetate transmembrane transporter activity"/>
    <property type="evidence" value="ECO:0007669"/>
    <property type="project" value="TreeGrafter"/>
</dbReference>
<dbReference type="PANTHER" id="PTHR48086:SF6">
    <property type="entry name" value="CATION_ACETATE SYMPORTER ACTP"/>
    <property type="match status" value="1"/>
</dbReference>
<dbReference type="EMBL" id="JACCFH010000001">
    <property type="protein sequence ID" value="NYG33333.1"/>
    <property type="molecule type" value="Genomic_DNA"/>
</dbReference>
<comment type="caution">
    <text evidence="19">The sequence shown here is derived from an EMBL/GenBank/DDBJ whole genome shotgun (WGS) entry which is preliminary data.</text>
</comment>
<dbReference type="InterPro" id="IPR018212">
    <property type="entry name" value="Na/solute_symporter_CS"/>
</dbReference>
<keyword evidence="5" id="KW-1003">Cell membrane</keyword>
<dbReference type="InterPro" id="IPR038377">
    <property type="entry name" value="Na/Glc_symporter_sf"/>
</dbReference>
<keyword evidence="6" id="KW-0997">Cell inner membrane</keyword>
<feature type="transmembrane region" description="Helical" evidence="17">
    <location>
        <begin position="306"/>
        <end position="331"/>
    </location>
</feature>
<evidence type="ECO:0000256" key="12">
    <source>
        <dbReference type="ARBA" id="ARBA00023136"/>
    </source>
</evidence>
<evidence type="ECO:0000256" key="14">
    <source>
        <dbReference type="ARBA" id="ARBA00031561"/>
    </source>
</evidence>
<reference evidence="19 20" key="1">
    <citation type="submission" date="2020-07" db="EMBL/GenBank/DDBJ databases">
        <title>Genomic Encyclopedia of Archaeal and Bacterial Type Strains, Phase II (KMG-II): from individual species to whole genera.</title>
        <authorList>
            <person name="Goeker M."/>
        </authorList>
    </citation>
    <scope>NUCLEOTIDE SEQUENCE [LARGE SCALE GENOMIC DNA]</scope>
    <source>
        <strain evidence="19 20">DSM 21226</strain>
    </source>
</reference>
<keyword evidence="4" id="KW-0813">Transport</keyword>
<dbReference type="GO" id="GO:0005886">
    <property type="term" value="C:plasma membrane"/>
    <property type="evidence" value="ECO:0007669"/>
    <property type="project" value="UniProtKB-SubCell"/>
</dbReference>
<dbReference type="RefSeq" id="WP_179634110.1">
    <property type="nucleotide sequence ID" value="NZ_JACCFH010000001.1"/>
</dbReference>
<evidence type="ECO:0000256" key="16">
    <source>
        <dbReference type="RuleBase" id="RU362091"/>
    </source>
</evidence>
<keyword evidence="12 17" id="KW-0472">Membrane</keyword>
<evidence type="ECO:0000256" key="7">
    <source>
        <dbReference type="ARBA" id="ARBA00022692"/>
    </source>
</evidence>
<sequence>MRAPASLLSRLGLVAVGLLASAAVFAAGDPIAATEKQPLNVHAIAMFLVFVAMTMGITYWASNRTKSAADFYTAGGGITGFQNGLAIAGDYMSAATLLGLTAMVYTSGLDGYIYMICFFAGWPLILFMMAERLRNLGRFTFADITAYRLDQGKVRTMAAIGSLTVVCFYLIAQMVGAGQLIKLLFGLDYNIAVVAVGALMMVYVIKGGMLATTWVQIIKACMLMAGGTLVMLLAMSQFGFSYTTLIERATAAHKSGWAIMSPGKLTADPVTAVSLALGLMFGTAGLPHILMRFFTVTDAKEARKSVLYASGFIAYFFNVILLMGLAAILIVGQDPTFFEGGQVGGKLIGGGNMVAMHLSKAVGGNLLLGFLAAVAFATILAVVSGLALAGASAVSHDLYARVIKKGQASEADEMRVSRFATIGLGIVAVALGIAFEKQNVAFMVGLAFGIAASSNFPVLILSMYWKGLTTRGALAGGYAGLFLAVTLVVLSKSVWVAVLGNPAALFPYDQPALFSMPVAFLVCVVVSLLDNSVGAKKEIAAFDDQFVRAQTGYGASSASNH</sequence>
<evidence type="ECO:0000256" key="3">
    <source>
        <dbReference type="ARBA" id="ARBA00018047"/>
    </source>
</evidence>
<proteinExistence type="inferred from homology"/>
<dbReference type="InterPro" id="IPR050277">
    <property type="entry name" value="Sodium:Solute_Symporter"/>
</dbReference>
<feature type="transmembrane region" description="Helical" evidence="17">
    <location>
        <begin position="158"/>
        <end position="181"/>
    </location>
</feature>
<dbReference type="CDD" id="cd11480">
    <property type="entry name" value="SLC5sbd_u4"/>
    <property type="match status" value="1"/>
</dbReference>
<dbReference type="NCBIfam" id="TIGR00813">
    <property type="entry name" value="sss"/>
    <property type="match status" value="1"/>
</dbReference>
<dbReference type="GO" id="GO:0006847">
    <property type="term" value="P:plasma membrane acetate transport"/>
    <property type="evidence" value="ECO:0007669"/>
    <property type="project" value="TreeGrafter"/>
</dbReference>
<accession>A0A7Y9QXL3</accession>
<keyword evidence="11" id="KW-0406">Ion transport</keyword>
<feature type="signal peptide" evidence="18">
    <location>
        <begin position="1"/>
        <end position="26"/>
    </location>
</feature>
<dbReference type="Proteomes" id="UP000518288">
    <property type="component" value="Unassembled WGS sequence"/>
</dbReference>
<feature type="transmembrane region" description="Helical" evidence="17">
    <location>
        <begin position="512"/>
        <end position="529"/>
    </location>
</feature>
<evidence type="ECO:0000256" key="4">
    <source>
        <dbReference type="ARBA" id="ARBA00022448"/>
    </source>
</evidence>
<feature type="transmembrane region" description="Helical" evidence="17">
    <location>
        <begin position="187"/>
        <end position="205"/>
    </location>
</feature>
<comment type="similarity">
    <text evidence="2 16">Belongs to the sodium:solute symporter (SSF) (TC 2.A.21) family.</text>
</comment>
<keyword evidence="18" id="KW-0732">Signal</keyword>
<feature type="transmembrane region" description="Helical" evidence="17">
    <location>
        <begin position="83"/>
        <end position="105"/>
    </location>
</feature>
<keyword evidence="7 17" id="KW-0812">Transmembrane</keyword>
<dbReference type="GO" id="GO:0006814">
    <property type="term" value="P:sodium ion transport"/>
    <property type="evidence" value="ECO:0007669"/>
    <property type="project" value="UniProtKB-KW"/>
</dbReference>
<evidence type="ECO:0000256" key="6">
    <source>
        <dbReference type="ARBA" id="ARBA00022519"/>
    </source>
</evidence>
<dbReference type="PANTHER" id="PTHR48086">
    <property type="entry name" value="SODIUM/PROLINE SYMPORTER-RELATED"/>
    <property type="match status" value="1"/>
</dbReference>
<evidence type="ECO:0000256" key="8">
    <source>
        <dbReference type="ARBA" id="ARBA00022847"/>
    </source>
</evidence>
<evidence type="ECO:0000256" key="13">
    <source>
        <dbReference type="ARBA" id="ARBA00023201"/>
    </source>
</evidence>
<evidence type="ECO:0000256" key="1">
    <source>
        <dbReference type="ARBA" id="ARBA00004429"/>
    </source>
</evidence>
<protein>
    <recommendedName>
        <fullName evidence="3">Cation/acetate symporter ActP</fullName>
    </recommendedName>
    <alternativeName>
        <fullName evidence="15">Acetate permease</fullName>
    </alternativeName>
    <alternativeName>
        <fullName evidence="14">Acetate transporter ActP</fullName>
    </alternativeName>
</protein>
<evidence type="ECO:0000256" key="9">
    <source>
        <dbReference type="ARBA" id="ARBA00022989"/>
    </source>
</evidence>
<feature type="transmembrane region" description="Helical" evidence="17">
    <location>
        <begin position="217"/>
        <end position="240"/>
    </location>
</feature>
<organism evidence="19 20">
    <name type="scientific">Sphaerotilus montanus</name>
    <dbReference type="NCBI Taxonomy" id="522889"/>
    <lineage>
        <taxon>Bacteria</taxon>
        <taxon>Pseudomonadati</taxon>
        <taxon>Pseudomonadota</taxon>
        <taxon>Betaproteobacteria</taxon>
        <taxon>Burkholderiales</taxon>
        <taxon>Sphaerotilaceae</taxon>
        <taxon>Sphaerotilus</taxon>
    </lineage>
</organism>
<feature type="transmembrane region" description="Helical" evidence="17">
    <location>
        <begin position="270"/>
        <end position="294"/>
    </location>
</feature>
<dbReference type="NCBIfam" id="NF009135">
    <property type="entry name" value="PRK12488.1"/>
    <property type="match status" value="1"/>
</dbReference>
<evidence type="ECO:0000313" key="19">
    <source>
        <dbReference type="EMBL" id="NYG33333.1"/>
    </source>
</evidence>
<keyword evidence="10" id="KW-0915">Sodium</keyword>
<keyword evidence="9 17" id="KW-1133">Transmembrane helix</keyword>
<dbReference type="GO" id="GO:0015293">
    <property type="term" value="F:symporter activity"/>
    <property type="evidence" value="ECO:0007669"/>
    <property type="project" value="UniProtKB-KW"/>
</dbReference>
<gene>
    <name evidence="19" type="ORF">BDD16_002319</name>
</gene>
<feature type="transmembrane region" description="Helical" evidence="17">
    <location>
        <begin position="111"/>
        <end position="130"/>
    </location>
</feature>
<evidence type="ECO:0000256" key="5">
    <source>
        <dbReference type="ARBA" id="ARBA00022475"/>
    </source>
</evidence>
<evidence type="ECO:0000256" key="10">
    <source>
        <dbReference type="ARBA" id="ARBA00023053"/>
    </source>
</evidence>
<feature type="transmembrane region" description="Helical" evidence="17">
    <location>
        <begin position="416"/>
        <end position="435"/>
    </location>
</feature>
<evidence type="ECO:0000256" key="11">
    <source>
        <dbReference type="ARBA" id="ARBA00023065"/>
    </source>
</evidence>
<comment type="subcellular location">
    <subcellularLocation>
        <location evidence="1">Cell inner membrane</location>
        <topology evidence="1">Multi-pass membrane protein</topology>
    </subcellularLocation>
</comment>
<dbReference type="FunFam" id="1.20.1730.10:FF:000001">
    <property type="entry name" value="Cation/acetate symporter ActP"/>
    <property type="match status" value="1"/>
</dbReference>
<keyword evidence="20" id="KW-1185">Reference proteome</keyword>
<evidence type="ECO:0000256" key="15">
    <source>
        <dbReference type="ARBA" id="ARBA00032392"/>
    </source>
</evidence>
<evidence type="ECO:0000313" key="20">
    <source>
        <dbReference type="Proteomes" id="UP000518288"/>
    </source>
</evidence>
<feature type="chain" id="PRO_5031400407" description="Cation/acetate symporter ActP" evidence="18">
    <location>
        <begin position="27"/>
        <end position="561"/>
    </location>
</feature>
<dbReference type="InterPro" id="IPR001734">
    <property type="entry name" value="Na/solute_symporter"/>
</dbReference>
<dbReference type="NCBIfam" id="NF006903">
    <property type="entry name" value="PRK09395.1"/>
    <property type="match status" value="1"/>
</dbReference>
<dbReference type="Gene3D" id="1.20.1730.10">
    <property type="entry name" value="Sodium/glucose cotransporter"/>
    <property type="match status" value="1"/>
</dbReference>
<feature type="transmembrane region" description="Helical" evidence="17">
    <location>
        <begin position="42"/>
        <end position="62"/>
    </location>
</feature>
<dbReference type="PROSITE" id="PS50283">
    <property type="entry name" value="NA_SOLUT_SYMP_3"/>
    <property type="match status" value="1"/>
</dbReference>
<dbReference type="AlphaFoldDB" id="A0A7Y9QXL3"/>
<feature type="transmembrane region" description="Helical" evidence="17">
    <location>
        <begin position="441"/>
        <end position="465"/>
    </location>
</feature>
<evidence type="ECO:0000256" key="2">
    <source>
        <dbReference type="ARBA" id="ARBA00006434"/>
    </source>
</evidence>